<accession>A0A0R0B0I0</accession>
<evidence type="ECO:0008006" key="4">
    <source>
        <dbReference type="Google" id="ProtNLM"/>
    </source>
</evidence>
<evidence type="ECO:0000313" key="2">
    <source>
        <dbReference type="EMBL" id="KRG47866.1"/>
    </source>
</evidence>
<comment type="caution">
    <text evidence="2">The sequence shown here is derived from an EMBL/GenBank/DDBJ whole genome shotgun (WGS) entry which is preliminary data.</text>
</comment>
<dbReference type="Pfam" id="PF17263">
    <property type="entry name" value="DUF5329"/>
    <property type="match status" value="1"/>
</dbReference>
<feature type="chain" id="PRO_5006391616" description="DUF5329 domain-containing protein" evidence="1">
    <location>
        <begin position="22"/>
        <end position="124"/>
    </location>
</feature>
<reference evidence="2 3" key="1">
    <citation type="submission" date="2015-10" db="EMBL/GenBank/DDBJ databases">
        <title>Genome sequencing and analysis of members of genus Stenotrophomonas.</title>
        <authorList>
            <person name="Patil P.P."/>
            <person name="Midha S."/>
            <person name="Patil P.B."/>
        </authorList>
    </citation>
    <scope>NUCLEOTIDE SEQUENCE [LARGE SCALE GENOMIC DNA]</scope>
    <source>
        <strain evidence="2 3">JCM 16536</strain>
    </source>
</reference>
<dbReference type="OrthoDB" id="344871at2"/>
<protein>
    <recommendedName>
        <fullName evidence="4">DUF5329 domain-containing protein</fullName>
    </recommendedName>
</protein>
<keyword evidence="3" id="KW-1185">Reference proteome</keyword>
<dbReference type="AlphaFoldDB" id="A0A0R0B0I0"/>
<name>A0A0R0B0I0_9GAMM</name>
<feature type="signal peptide" evidence="1">
    <location>
        <begin position="1"/>
        <end position="21"/>
    </location>
</feature>
<organism evidence="2 3">
    <name type="scientific">Stenotrophomonas panacihumi</name>
    <dbReference type="NCBI Taxonomy" id="676599"/>
    <lineage>
        <taxon>Bacteria</taxon>
        <taxon>Pseudomonadati</taxon>
        <taxon>Pseudomonadota</taxon>
        <taxon>Gammaproteobacteria</taxon>
        <taxon>Lysobacterales</taxon>
        <taxon>Lysobacteraceae</taxon>
        <taxon>Stenotrophomonas</taxon>
    </lineage>
</organism>
<dbReference type="InterPro" id="IPR035242">
    <property type="entry name" value="DUF5329"/>
</dbReference>
<dbReference type="STRING" id="676599.ARC20_02800"/>
<keyword evidence="1" id="KW-0732">Signal</keyword>
<dbReference type="EMBL" id="LLXU01000024">
    <property type="protein sequence ID" value="KRG47866.1"/>
    <property type="molecule type" value="Genomic_DNA"/>
</dbReference>
<proteinExistence type="predicted"/>
<sequence>MRAEALALFLLLGGIAPVAAAAPADADAGIHALIDALATSPCKFQRNGSWYDGARAAAHLQRKYDYLRQRDQAGTPEQFIERAASRSSVSGRAYRVACPGQPEQDAAAWFQQQLQAQRRHRAGT</sequence>
<dbReference type="RefSeq" id="WP_057643125.1">
    <property type="nucleotide sequence ID" value="NZ_LLXU01000024.1"/>
</dbReference>
<gene>
    <name evidence="2" type="ORF">ARC20_02800</name>
</gene>
<dbReference type="Proteomes" id="UP000051802">
    <property type="component" value="Unassembled WGS sequence"/>
</dbReference>
<evidence type="ECO:0000313" key="3">
    <source>
        <dbReference type="Proteomes" id="UP000051802"/>
    </source>
</evidence>
<evidence type="ECO:0000256" key="1">
    <source>
        <dbReference type="SAM" id="SignalP"/>
    </source>
</evidence>